<dbReference type="OrthoDB" id="6504655at2"/>
<evidence type="ECO:0000313" key="4">
    <source>
        <dbReference type="Proteomes" id="UP000276389"/>
    </source>
</evidence>
<evidence type="ECO:0000313" key="5">
    <source>
        <dbReference type="Proteomes" id="UP001310558"/>
    </source>
</evidence>
<feature type="chain" id="PRO_5019493312" evidence="1">
    <location>
        <begin position="24"/>
        <end position="187"/>
    </location>
</feature>
<dbReference type="Proteomes" id="UP000276389">
    <property type="component" value="Unassembled WGS sequence"/>
</dbReference>
<evidence type="ECO:0000313" key="2">
    <source>
        <dbReference type="EMBL" id="MEB7542819.1"/>
    </source>
</evidence>
<dbReference type="InterPro" id="IPR008966">
    <property type="entry name" value="Adhesion_dom_sf"/>
</dbReference>
<dbReference type="SUPFAM" id="SSF49401">
    <property type="entry name" value="Bacterial adhesins"/>
    <property type="match status" value="1"/>
</dbReference>
<organism evidence="3 4">
    <name type="scientific">Enterobacter huaxiensis</name>
    <dbReference type="NCBI Taxonomy" id="2494702"/>
    <lineage>
        <taxon>Bacteria</taxon>
        <taxon>Pseudomonadati</taxon>
        <taxon>Pseudomonadota</taxon>
        <taxon>Gammaproteobacteria</taxon>
        <taxon>Enterobacterales</taxon>
        <taxon>Enterobacteriaceae</taxon>
        <taxon>Enterobacter</taxon>
    </lineage>
</organism>
<accession>A0A428LUB2</accession>
<evidence type="ECO:0000313" key="3">
    <source>
        <dbReference type="EMBL" id="RSK68261.1"/>
    </source>
</evidence>
<reference evidence="2 5" key="2">
    <citation type="submission" date="2022-06" db="EMBL/GenBank/DDBJ databases">
        <title>Whole Genome analysis of Bacterial isolates collected during year 2020 from Guwahati, Assam, India.</title>
        <authorList>
            <person name="Mendem S.K."/>
            <person name="Rakshit O."/>
            <person name="Murugesan D."/>
            <person name="Saikia K."/>
            <person name="Shome R."/>
            <person name="Raisen C."/>
            <person name="Holmes M.A."/>
            <person name="Shome B.R."/>
        </authorList>
    </citation>
    <scope>NUCLEOTIDE SEQUENCE [LARGE SCALE GENOMIC DNA]</scope>
    <source>
        <strain evidence="2 5">Sil NS 53</strain>
    </source>
</reference>
<reference evidence="3 4" key="1">
    <citation type="submission" date="2018-12" db="EMBL/GenBank/DDBJ databases">
        <title>The Genome Submission of two Enterobacter spp. strains.</title>
        <authorList>
            <person name="Wu W."/>
            <person name="Wei L."/>
            <person name="Feng Y."/>
            <person name="Zong Z."/>
        </authorList>
    </citation>
    <scope>NUCLEOTIDE SEQUENCE [LARGE SCALE GENOMIC DNA]</scope>
    <source>
        <strain evidence="3 4">WCHEHu045002</strain>
    </source>
</reference>
<comment type="caution">
    <text evidence="3">The sequence shown here is derived from an EMBL/GenBank/DDBJ whole genome shotgun (WGS) entry which is preliminary data.</text>
</comment>
<dbReference type="InterPro" id="IPR036937">
    <property type="entry name" value="Adhesion_dom_fimbrial_sf"/>
</dbReference>
<dbReference type="InterPro" id="IPR050263">
    <property type="entry name" value="Bact_Fimbrial_Adh_Pro"/>
</dbReference>
<dbReference type="RefSeq" id="WP_119935491.1">
    <property type="nucleotide sequence ID" value="NZ_CP043342.1"/>
</dbReference>
<feature type="signal peptide" evidence="1">
    <location>
        <begin position="1"/>
        <end position="23"/>
    </location>
</feature>
<evidence type="ECO:0000256" key="1">
    <source>
        <dbReference type="SAM" id="SignalP"/>
    </source>
</evidence>
<dbReference type="PANTHER" id="PTHR33420">
    <property type="entry name" value="FIMBRIAL SUBUNIT ELFA-RELATED"/>
    <property type="match status" value="1"/>
</dbReference>
<sequence>MKFKAKFIALSVSALLFSGMASAAITGTGSVEMTIKTTVTSGTCTAKLVNGGGAEASEIGFGDVFKSDLVNKTRVEPLKIVFSNCSGVSKATVAAAKGADGKCDGSYESGQAYFGGKATAFEVWSGAVDTGVQLKCKNPPSPQEVIIADGAGEFPMNSRIVLGKDRSMSDVATGAVTAPVTFTIAYP</sequence>
<keyword evidence="5" id="KW-1185">Reference proteome</keyword>
<protein>
    <submittedName>
        <fullName evidence="3">Fimbrial protein</fullName>
    </submittedName>
</protein>
<dbReference type="EMBL" id="RWHU01000003">
    <property type="protein sequence ID" value="RSK68261.1"/>
    <property type="molecule type" value="Genomic_DNA"/>
</dbReference>
<keyword evidence="1" id="KW-0732">Signal</keyword>
<dbReference type="AlphaFoldDB" id="A0A428LUB2"/>
<dbReference type="GO" id="GO:0043709">
    <property type="term" value="P:cell adhesion involved in single-species biofilm formation"/>
    <property type="evidence" value="ECO:0007669"/>
    <property type="project" value="TreeGrafter"/>
</dbReference>
<dbReference type="GO" id="GO:0009289">
    <property type="term" value="C:pilus"/>
    <property type="evidence" value="ECO:0007669"/>
    <property type="project" value="InterPro"/>
</dbReference>
<dbReference type="EMBL" id="JAMWJU010000002">
    <property type="protein sequence ID" value="MEB7542819.1"/>
    <property type="molecule type" value="Genomic_DNA"/>
</dbReference>
<dbReference type="Gene3D" id="2.60.40.1090">
    <property type="entry name" value="Fimbrial-type adhesion domain"/>
    <property type="match status" value="1"/>
</dbReference>
<gene>
    <name evidence="3" type="ORF">EJE24_11010</name>
    <name evidence="2" type="ORF">NGC28_10200</name>
</gene>
<name>A0A428LUB2_9ENTR</name>
<dbReference type="PANTHER" id="PTHR33420:SF12">
    <property type="entry name" value="FIMBRIN-LIKE PROTEIN FIMI-RELATED"/>
    <property type="match status" value="1"/>
</dbReference>
<dbReference type="NCBIfam" id="NF011796">
    <property type="entry name" value="PRK15263.1-2"/>
    <property type="match status" value="1"/>
</dbReference>
<dbReference type="Proteomes" id="UP001310558">
    <property type="component" value="Unassembled WGS sequence"/>
</dbReference>
<proteinExistence type="predicted"/>